<dbReference type="EMBL" id="MWWX01000003">
    <property type="protein sequence ID" value="OZG62831.1"/>
    <property type="molecule type" value="Genomic_DNA"/>
</dbReference>
<sequence length="327" mass="34624">MSSTTATRKRATRKADSMLPPMTPKLGIGLGIVATIVLFGVFGPMVLGDPNAIDDIGLTGPSAQHWLGTTQTGQDVFTQLAYACRGSLFIGLTVGVLTVLLSSFVGIVGAYMGGAVDEIFSLLSNVMLVIPGLPLMIVIASYVPNKSAFLIACVLALTSWAGPSRVLRGFTMSVRSRDYVLAARVAGEKPWRVLFVEIFPNLIPLLASQAMSAVIAAILGEAGLSYLGLGATDSMTWGTMLYYAQNGMSLLMGAWWWFAPPGLCIALFGAALALINFSVDEIINPKLKAATRAQIKQWKREEKAGKARSDQRHAAALGAATAKEAIA</sequence>
<dbReference type="Pfam" id="PF00528">
    <property type="entry name" value="BPD_transp_1"/>
    <property type="match status" value="1"/>
</dbReference>
<feature type="transmembrane region" description="Helical" evidence="7">
    <location>
        <begin position="198"/>
        <end position="219"/>
    </location>
</feature>
<name>A0A261FUH0_9BIFI</name>
<dbReference type="InterPro" id="IPR050366">
    <property type="entry name" value="BP-dependent_transpt_permease"/>
</dbReference>
<keyword evidence="3" id="KW-1003">Cell membrane</keyword>
<organism evidence="10 11">
    <name type="scientific">Bifidobacterium lemurum</name>
    <dbReference type="NCBI Taxonomy" id="1603886"/>
    <lineage>
        <taxon>Bacteria</taxon>
        <taxon>Bacillati</taxon>
        <taxon>Actinomycetota</taxon>
        <taxon>Actinomycetes</taxon>
        <taxon>Bifidobacteriales</taxon>
        <taxon>Bifidobacteriaceae</taxon>
        <taxon>Bifidobacterium</taxon>
    </lineage>
</organism>
<keyword evidence="4 7" id="KW-0812">Transmembrane</keyword>
<comment type="subcellular location">
    <subcellularLocation>
        <location evidence="1 7">Cell membrane</location>
        <topology evidence="1 7">Multi-pass membrane protein</topology>
    </subcellularLocation>
</comment>
<comment type="caution">
    <text evidence="10">The sequence shown here is derived from an EMBL/GenBank/DDBJ whole genome shotgun (WGS) entry which is preliminary data.</text>
</comment>
<dbReference type="PANTHER" id="PTHR43386">
    <property type="entry name" value="OLIGOPEPTIDE TRANSPORT SYSTEM PERMEASE PROTEIN APPC"/>
    <property type="match status" value="1"/>
</dbReference>
<dbReference type="AlphaFoldDB" id="A0A261FUH0"/>
<dbReference type="PANTHER" id="PTHR43386:SF1">
    <property type="entry name" value="D,D-DIPEPTIDE TRANSPORT SYSTEM PERMEASE PROTEIN DDPC-RELATED"/>
    <property type="match status" value="1"/>
</dbReference>
<reference evidence="10 11" key="1">
    <citation type="journal article" date="2017" name="BMC Genomics">
        <title>Comparative genomic and phylogenomic analyses of the Bifidobacteriaceae family.</title>
        <authorList>
            <person name="Lugli G.A."/>
            <person name="Milani C."/>
            <person name="Turroni F."/>
            <person name="Duranti S."/>
            <person name="Mancabelli L."/>
            <person name="Mangifesta M."/>
            <person name="Ferrario C."/>
            <person name="Modesto M."/>
            <person name="Mattarelli P."/>
            <person name="Jiri K."/>
            <person name="van Sinderen D."/>
            <person name="Ventura M."/>
        </authorList>
    </citation>
    <scope>NUCLEOTIDE SEQUENCE [LARGE SCALE GENOMIC DNA]</scope>
    <source>
        <strain evidence="10 11">DSM 28807</strain>
    </source>
</reference>
<feature type="domain" description="ABC transmembrane type-1" evidence="9">
    <location>
        <begin position="88"/>
        <end position="276"/>
    </location>
</feature>
<feature type="compositionally biased region" description="Low complexity" evidence="8">
    <location>
        <begin position="314"/>
        <end position="327"/>
    </location>
</feature>
<dbReference type="InterPro" id="IPR000515">
    <property type="entry name" value="MetI-like"/>
</dbReference>
<feature type="transmembrane region" description="Helical" evidence="7">
    <location>
        <begin position="255"/>
        <end position="279"/>
    </location>
</feature>
<evidence type="ECO:0000256" key="2">
    <source>
        <dbReference type="ARBA" id="ARBA00022448"/>
    </source>
</evidence>
<proteinExistence type="inferred from homology"/>
<evidence type="ECO:0000256" key="7">
    <source>
        <dbReference type="RuleBase" id="RU363032"/>
    </source>
</evidence>
<evidence type="ECO:0000256" key="6">
    <source>
        <dbReference type="ARBA" id="ARBA00023136"/>
    </source>
</evidence>
<evidence type="ECO:0000259" key="9">
    <source>
        <dbReference type="PROSITE" id="PS50928"/>
    </source>
</evidence>
<dbReference type="GO" id="GO:0005886">
    <property type="term" value="C:plasma membrane"/>
    <property type="evidence" value="ECO:0007669"/>
    <property type="project" value="UniProtKB-SubCell"/>
</dbReference>
<dbReference type="SUPFAM" id="SSF161098">
    <property type="entry name" value="MetI-like"/>
    <property type="match status" value="1"/>
</dbReference>
<dbReference type="InterPro" id="IPR035906">
    <property type="entry name" value="MetI-like_sf"/>
</dbReference>
<accession>A0A261FUH0</accession>
<dbReference type="PROSITE" id="PS50928">
    <property type="entry name" value="ABC_TM1"/>
    <property type="match status" value="1"/>
</dbReference>
<keyword evidence="11" id="KW-1185">Reference proteome</keyword>
<feature type="compositionally biased region" description="Basic and acidic residues" evidence="8">
    <location>
        <begin position="301"/>
        <end position="313"/>
    </location>
</feature>
<dbReference type="RefSeq" id="WP_083570319.1">
    <property type="nucleotide sequence ID" value="NZ_BDIS01000027.1"/>
</dbReference>
<feature type="transmembrane region" description="Helical" evidence="7">
    <location>
        <begin position="26"/>
        <end position="47"/>
    </location>
</feature>
<comment type="similarity">
    <text evidence="7">Belongs to the binding-protein-dependent transport system permease family.</text>
</comment>
<feature type="region of interest" description="Disordered" evidence="8">
    <location>
        <begin position="301"/>
        <end position="327"/>
    </location>
</feature>
<evidence type="ECO:0000313" key="10">
    <source>
        <dbReference type="EMBL" id="OZG62831.1"/>
    </source>
</evidence>
<gene>
    <name evidence="10" type="ORF">BLEM_0499</name>
</gene>
<protein>
    <submittedName>
        <fullName evidence="10">ABC transporter permease</fullName>
    </submittedName>
</protein>
<feature type="transmembrane region" description="Helical" evidence="7">
    <location>
        <begin position="88"/>
        <end position="112"/>
    </location>
</feature>
<keyword evidence="2 7" id="KW-0813">Transport</keyword>
<feature type="transmembrane region" description="Helical" evidence="7">
    <location>
        <begin position="119"/>
        <end position="142"/>
    </location>
</feature>
<dbReference type="CDD" id="cd06261">
    <property type="entry name" value="TM_PBP2"/>
    <property type="match status" value="1"/>
</dbReference>
<evidence type="ECO:0000256" key="8">
    <source>
        <dbReference type="SAM" id="MobiDB-lite"/>
    </source>
</evidence>
<dbReference type="OrthoDB" id="6637947at2"/>
<dbReference type="STRING" id="1603886.GCA_001895165_02050"/>
<evidence type="ECO:0000256" key="3">
    <source>
        <dbReference type="ARBA" id="ARBA00022475"/>
    </source>
</evidence>
<evidence type="ECO:0000256" key="4">
    <source>
        <dbReference type="ARBA" id="ARBA00022692"/>
    </source>
</evidence>
<keyword evidence="5 7" id="KW-1133">Transmembrane helix</keyword>
<evidence type="ECO:0000313" key="11">
    <source>
        <dbReference type="Proteomes" id="UP000216352"/>
    </source>
</evidence>
<dbReference type="Gene3D" id="1.10.3720.10">
    <property type="entry name" value="MetI-like"/>
    <property type="match status" value="1"/>
</dbReference>
<evidence type="ECO:0000256" key="5">
    <source>
        <dbReference type="ARBA" id="ARBA00022989"/>
    </source>
</evidence>
<evidence type="ECO:0000256" key="1">
    <source>
        <dbReference type="ARBA" id="ARBA00004651"/>
    </source>
</evidence>
<dbReference type="Proteomes" id="UP000216352">
    <property type="component" value="Unassembled WGS sequence"/>
</dbReference>
<dbReference type="GO" id="GO:0071916">
    <property type="term" value="F:dipeptide transmembrane transporter activity"/>
    <property type="evidence" value="ECO:0007669"/>
    <property type="project" value="TreeGrafter"/>
</dbReference>
<keyword evidence="6 7" id="KW-0472">Membrane</keyword>
<feature type="transmembrane region" description="Helical" evidence="7">
    <location>
        <begin position="148"/>
        <end position="167"/>
    </location>
</feature>